<sequence>MFAYVARQPIMDSDQNVFAYELLFRDGQNNCFPDIQPDEATSKILANNHLTLGLEDIACHKRSFINFHREALLNDFTSLLDPEHVVVELVETVPATDDVLAACQKIKNQGYKLALDDYSFDPRWDKFLPLVDIVKVDTYLSDYQTIAAKVEQLQRNNITLLAEKVETHDAFHSFKDLGFDLFQGFFFAKPEIVKQRNLPTSKLALIELMKESAGSVFSFERVNAILERDVGLSYMLLRFINNPTVNKRQEITSLRHALNYMGEIELKKFISILALARLGDEKPTELLHMSLVRAKFCELLSHACYDKDNPPKGFLVGLFSLLDALLSQNLPEVVNKLPIDLEIKQALLNQPGRLNNYLAIAKAFESANWLKLIRLSKDIGIEQKMLHHLFNQAILWGNGVRQTVSPHYPRSQVFA</sequence>
<dbReference type="PANTHER" id="PTHR33525">
    <property type="match status" value="1"/>
</dbReference>
<accession>A0A8J6M3E3</accession>
<gene>
    <name evidence="3" type="ORF">H8B19_13580</name>
</gene>
<feature type="domain" description="HDOD" evidence="2">
    <location>
        <begin position="198"/>
        <end position="385"/>
    </location>
</feature>
<dbReference type="Gene3D" id="1.10.3210.10">
    <property type="entry name" value="Hypothetical protein af1432"/>
    <property type="match status" value="1"/>
</dbReference>
<dbReference type="PROSITE" id="PS50883">
    <property type="entry name" value="EAL"/>
    <property type="match status" value="1"/>
</dbReference>
<dbReference type="InterPro" id="IPR035919">
    <property type="entry name" value="EAL_sf"/>
</dbReference>
<reference evidence="3" key="1">
    <citation type="journal article" date="2018" name="Int. J. Syst. Evol. Microbiol.">
        <title>Neptunicella marina gen. nov., sp. nov., isolated from surface seawater.</title>
        <authorList>
            <person name="Liu X."/>
            <person name="Lai Q."/>
            <person name="Du Y."/>
            <person name="Zhang X."/>
            <person name="Liu Z."/>
            <person name="Sun F."/>
            <person name="Shao Z."/>
        </authorList>
    </citation>
    <scope>NUCLEOTIDE SEQUENCE</scope>
    <source>
        <strain evidence="3">S27-2</strain>
    </source>
</reference>
<dbReference type="SUPFAM" id="SSF141868">
    <property type="entry name" value="EAL domain-like"/>
    <property type="match status" value="1"/>
</dbReference>
<feature type="domain" description="EAL" evidence="1">
    <location>
        <begin position="1"/>
        <end position="204"/>
    </location>
</feature>
<dbReference type="InterPro" id="IPR001633">
    <property type="entry name" value="EAL_dom"/>
</dbReference>
<reference evidence="3" key="2">
    <citation type="submission" date="2020-08" db="EMBL/GenBank/DDBJ databases">
        <authorList>
            <person name="Lai Q."/>
        </authorList>
    </citation>
    <scope>NUCLEOTIDE SEQUENCE</scope>
    <source>
        <strain evidence="3">S27-2</strain>
    </source>
</reference>
<evidence type="ECO:0000259" key="1">
    <source>
        <dbReference type="PROSITE" id="PS50883"/>
    </source>
</evidence>
<dbReference type="SUPFAM" id="SSF109604">
    <property type="entry name" value="HD-domain/PDEase-like"/>
    <property type="match status" value="1"/>
</dbReference>
<dbReference type="PANTHER" id="PTHR33525:SF4">
    <property type="entry name" value="CYCLIC DI-GMP PHOSPHODIESTERASE CDGJ"/>
    <property type="match status" value="1"/>
</dbReference>
<organism evidence="3 4">
    <name type="scientific">Neptunicella marina</name>
    <dbReference type="NCBI Taxonomy" id="2125989"/>
    <lineage>
        <taxon>Bacteria</taxon>
        <taxon>Pseudomonadati</taxon>
        <taxon>Pseudomonadota</taxon>
        <taxon>Gammaproteobacteria</taxon>
        <taxon>Alteromonadales</taxon>
        <taxon>Alteromonadaceae</taxon>
        <taxon>Neptunicella</taxon>
    </lineage>
</organism>
<protein>
    <submittedName>
        <fullName evidence="3">EAL domain-containing protein</fullName>
    </submittedName>
</protein>
<dbReference type="PROSITE" id="PS51833">
    <property type="entry name" value="HDOD"/>
    <property type="match status" value="1"/>
</dbReference>
<dbReference type="PIRSF" id="PIRSF003180">
    <property type="entry name" value="DiGMPpdiest_YuxH"/>
    <property type="match status" value="1"/>
</dbReference>
<evidence type="ECO:0000259" key="2">
    <source>
        <dbReference type="PROSITE" id="PS51833"/>
    </source>
</evidence>
<dbReference type="Pfam" id="PF08668">
    <property type="entry name" value="HDOD"/>
    <property type="match status" value="1"/>
</dbReference>
<dbReference type="InterPro" id="IPR013976">
    <property type="entry name" value="HDOD"/>
</dbReference>
<evidence type="ECO:0000313" key="3">
    <source>
        <dbReference type="EMBL" id="MBC3766912.1"/>
    </source>
</evidence>
<dbReference type="InterPro" id="IPR014408">
    <property type="entry name" value="dGMP_Pdiesterase_EAL/HD-GYP"/>
</dbReference>
<dbReference type="InterPro" id="IPR052340">
    <property type="entry name" value="RNase_Y/CdgJ"/>
</dbReference>
<comment type="caution">
    <text evidence="3">The sequence shown here is derived from an EMBL/GenBank/DDBJ whole genome shotgun (WGS) entry which is preliminary data.</text>
</comment>
<dbReference type="Pfam" id="PF00563">
    <property type="entry name" value="EAL"/>
    <property type="match status" value="1"/>
</dbReference>
<keyword evidence="4" id="KW-1185">Reference proteome</keyword>
<dbReference type="Proteomes" id="UP000601768">
    <property type="component" value="Unassembled WGS sequence"/>
</dbReference>
<dbReference type="RefSeq" id="WP_186507434.1">
    <property type="nucleotide sequence ID" value="NZ_JACNEP010000011.1"/>
</dbReference>
<name>A0A8J6M3E3_9ALTE</name>
<dbReference type="SMART" id="SM00052">
    <property type="entry name" value="EAL"/>
    <property type="match status" value="1"/>
</dbReference>
<proteinExistence type="predicted"/>
<dbReference type="EMBL" id="JACNEP010000011">
    <property type="protein sequence ID" value="MBC3766912.1"/>
    <property type="molecule type" value="Genomic_DNA"/>
</dbReference>
<dbReference type="Gene3D" id="3.20.20.450">
    <property type="entry name" value="EAL domain"/>
    <property type="match status" value="1"/>
</dbReference>
<dbReference type="AlphaFoldDB" id="A0A8J6M3E3"/>
<evidence type="ECO:0000313" key="4">
    <source>
        <dbReference type="Proteomes" id="UP000601768"/>
    </source>
</evidence>